<name>A0ABQ1P4X0_9ENTE</name>
<sequence length="510" mass="59744">MYTFFDRETRTKLSILRTLYINEHWCSTENLMDWTELDRRTILKYLKMLQEKAQENNHKTLLESKKGAGHRFVGTKVDYQILTLQLITSSVPFSFISDLYFLEGVDVTEFCEKHFVSETVIKKVINDINSFFSPYHIHLLTIKNIVTIEGEEIPIRYFGYIFFWGLFKGITWPFDSFISEKKVFHFLKEQFPDWRQTKKISRAQFAFMLAINIARIKNGHALSYEQLPPFTKELNQSVFFSANDQEEFTTSHYKFNTLFAMPEAEVDYFLLLAQTRVQMYLFNDFLSNALAFHKKNQTLTFEIYNLIHEEFSIAANVTDKETFDIITSLILSTCLAVILFPNFDTTITSYNYDNYLYQTYPFLKEEMEKKLRKISESVHLPFLTNQSLLIPRLCELYCLIGHPTDFNPEIRIKMETDLPIVMEKILSNQLYSTLSPFFRISFLSSIAPTEKVTPDLIIASTKIHGIEKSDIFVSYINPSFGTKDIKTIVDKVNLINTLKIEQEQHAKQSS</sequence>
<evidence type="ECO:0000259" key="3">
    <source>
        <dbReference type="Pfam" id="PF05043"/>
    </source>
</evidence>
<dbReference type="InterPro" id="IPR007737">
    <property type="entry name" value="Mga_HTH"/>
</dbReference>
<evidence type="ECO:0000256" key="2">
    <source>
        <dbReference type="ARBA" id="ARBA00023163"/>
    </source>
</evidence>
<keyword evidence="5" id="KW-1185">Reference proteome</keyword>
<dbReference type="PANTHER" id="PTHR30185">
    <property type="entry name" value="CRYPTIC BETA-GLUCOSIDE BGL OPERON ANTITERMINATOR"/>
    <property type="match status" value="1"/>
</dbReference>
<dbReference type="EMBL" id="BMKI01000004">
    <property type="protein sequence ID" value="GGC91088.1"/>
    <property type="molecule type" value="Genomic_DNA"/>
</dbReference>
<dbReference type="InterPro" id="IPR036388">
    <property type="entry name" value="WH-like_DNA-bd_sf"/>
</dbReference>
<keyword evidence="1" id="KW-0805">Transcription regulation</keyword>
<dbReference type="InterPro" id="IPR050661">
    <property type="entry name" value="BglG_antiterminators"/>
</dbReference>
<dbReference type="Gene3D" id="1.10.10.10">
    <property type="entry name" value="Winged helix-like DNA-binding domain superfamily/Winged helix DNA-binding domain"/>
    <property type="match status" value="1"/>
</dbReference>
<dbReference type="PANTHER" id="PTHR30185:SF13">
    <property type="entry name" value="LICABCH OPERON REGULATOR-RELATED"/>
    <property type="match status" value="1"/>
</dbReference>
<evidence type="ECO:0000313" key="4">
    <source>
        <dbReference type="EMBL" id="GGC91088.1"/>
    </source>
</evidence>
<gene>
    <name evidence="4" type="ORF">GCM10011573_20870</name>
</gene>
<comment type="caution">
    <text evidence="4">The sequence shown here is derived from an EMBL/GenBank/DDBJ whole genome shotgun (WGS) entry which is preliminary data.</text>
</comment>
<dbReference type="Proteomes" id="UP000630615">
    <property type="component" value="Unassembled WGS sequence"/>
</dbReference>
<proteinExistence type="predicted"/>
<dbReference type="RefSeq" id="WP_157894274.1">
    <property type="nucleotide sequence ID" value="NZ_BMKI01000004.1"/>
</dbReference>
<organism evidence="4 5">
    <name type="scientific">Enterococcus wangshanyuanii</name>
    <dbReference type="NCBI Taxonomy" id="2005703"/>
    <lineage>
        <taxon>Bacteria</taxon>
        <taxon>Bacillati</taxon>
        <taxon>Bacillota</taxon>
        <taxon>Bacilli</taxon>
        <taxon>Lactobacillales</taxon>
        <taxon>Enterococcaceae</taxon>
        <taxon>Enterococcus</taxon>
    </lineage>
</organism>
<reference evidence="5" key="1">
    <citation type="journal article" date="2019" name="Int. J. Syst. Evol. Microbiol.">
        <title>The Global Catalogue of Microorganisms (GCM) 10K type strain sequencing project: providing services to taxonomists for standard genome sequencing and annotation.</title>
        <authorList>
            <consortium name="The Broad Institute Genomics Platform"/>
            <consortium name="The Broad Institute Genome Sequencing Center for Infectious Disease"/>
            <person name="Wu L."/>
            <person name="Ma J."/>
        </authorList>
    </citation>
    <scope>NUCLEOTIDE SEQUENCE [LARGE SCALE GENOMIC DNA]</scope>
    <source>
        <strain evidence="5">CGMCC 1.15942</strain>
    </source>
</reference>
<evidence type="ECO:0000256" key="1">
    <source>
        <dbReference type="ARBA" id="ARBA00023015"/>
    </source>
</evidence>
<keyword evidence="2" id="KW-0804">Transcription</keyword>
<evidence type="ECO:0000313" key="5">
    <source>
        <dbReference type="Proteomes" id="UP000630615"/>
    </source>
</evidence>
<feature type="domain" description="Mga helix-turn-helix" evidence="3">
    <location>
        <begin position="79"/>
        <end position="163"/>
    </location>
</feature>
<dbReference type="Pfam" id="PF05043">
    <property type="entry name" value="Mga"/>
    <property type="match status" value="1"/>
</dbReference>
<accession>A0ABQ1P4X0</accession>
<protein>
    <recommendedName>
        <fullName evidence="3">Mga helix-turn-helix domain-containing protein</fullName>
    </recommendedName>
</protein>